<gene>
    <name evidence="1" type="ORF">CYMTET_15883</name>
</gene>
<proteinExistence type="predicted"/>
<dbReference type="Proteomes" id="UP001190700">
    <property type="component" value="Unassembled WGS sequence"/>
</dbReference>
<dbReference type="Pfam" id="PF07712">
    <property type="entry name" value="SURNod19"/>
    <property type="match status" value="2"/>
</dbReference>
<protein>
    <submittedName>
        <fullName evidence="1">Uncharacterized protein</fullName>
    </submittedName>
</protein>
<name>A0AAE0L8W4_9CHLO</name>
<dbReference type="AlphaFoldDB" id="A0AAE0L8W4"/>
<sequence>MGGEHTSEHATTYISSVLLLDSGRVALTPPNDTPIPVPDKPFWLRGLSVEVTEEDPAVSVPLTEVYLHHVAFYDGSLGADVCGGANLDSRDALWSIGAESRHTRTFFPNGFGYPVGNLTTNTVPGWAANIHIIRTVGVPHVKRCIECSCPGGGGSEDCCPDGSLCPGMNQSSHAVSSAREVKAYRLKYTLFYDSMVQGNEVEPVRYHTLDAGACQLEWNVPAVCPWKFHHAGTAAGTFQLPGRSGLRGTGRYFPFDILMEPADKLPPHCIADQRWSMEWPYDGRIVFGKGHIHIGAIDLALYRNENELLCRTVARYGTGHNSSSEAAQHPEIQPAGNELGYVVEVTNCDEAFQTPVKVRKGEVLTVVARYRAQPWFDGVMGLFDIVVAPDRRQTIA</sequence>
<keyword evidence="2" id="KW-1185">Reference proteome</keyword>
<comment type="caution">
    <text evidence="1">The sequence shown here is derived from an EMBL/GenBank/DDBJ whole genome shotgun (WGS) entry which is preliminary data.</text>
</comment>
<dbReference type="PANTHER" id="PTHR33390">
    <property type="entry name" value="STRESS UP-REGULATED NOD 19 PROTEIN"/>
    <property type="match status" value="1"/>
</dbReference>
<organism evidence="1 2">
    <name type="scientific">Cymbomonas tetramitiformis</name>
    <dbReference type="NCBI Taxonomy" id="36881"/>
    <lineage>
        <taxon>Eukaryota</taxon>
        <taxon>Viridiplantae</taxon>
        <taxon>Chlorophyta</taxon>
        <taxon>Pyramimonadophyceae</taxon>
        <taxon>Pyramimonadales</taxon>
        <taxon>Pyramimonadaceae</taxon>
        <taxon>Cymbomonas</taxon>
    </lineage>
</organism>
<evidence type="ECO:0000313" key="1">
    <source>
        <dbReference type="EMBL" id="KAK3276020.1"/>
    </source>
</evidence>
<evidence type="ECO:0000313" key="2">
    <source>
        <dbReference type="Proteomes" id="UP001190700"/>
    </source>
</evidence>
<reference evidence="1 2" key="1">
    <citation type="journal article" date="2015" name="Genome Biol. Evol.">
        <title>Comparative Genomics of a Bacterivorous Green Alga Reveals Evolutionary Causalities and Consequences of Phago-Mixotrophic Mode of Nutrition.</title>
        <authorList>
            <person name="Burns J.A."/>
            <person name="Paasch A."/>
            <person name="Narechania A."/>
            <person name="Kim E."/>
        </authorList>
    </citation>
    <scope>NUCLEOTIDE SEQUENCE [LARGE SCALE GENOMIC DNA]</scope>
    <source>
        <strain evidence="1 2">PLY_AMNH</strain>
    </source>
</reference>
<dbReference type="PANTHER" id="PTHR33390:SF1">
    <property type="entry name" value="STRESS UP-REGULATED NOD 19 PROTEIN"/>
    <property type="match status" value="1"/>
</dbReference>
<dbReference type="EMBL" id="LGRX02006824">
    <property type="protein sequence ID" value="KAK3276020.1"/>
    <property type="molecule type" value="Genomic_DNA"/>
</dbReference>
<dbReference type="InterPro" id="IPR011692">
    <property type="entry name" value="Stress_up-reg_Nod19"/>
</dbReference>
<accession>A0AAE0L8W4</accession>